<feature type="disulfide bond" evidence="3">
    <location>
        <begin position="149"/>
        <end position="159"/>
    </location>
</feature>
<evidence type="ECO:0000256" key="3">
    <source>
        <dbReference type="PROSITE-ProRule" id="PRU00196"/>
    </source>
</evidence>
<protein>
    <recommendedName>
        <fullName evidence="4">SRCR domain-containing protein</fullName>
    </recommendedName>
</protein>
<dbReference type="SMART" id="SM00202">
    <property type="entry name" value="SR"/>
    <property type="match status" value="1"/>
</dbReference>
<dbReference type="GO" id="GO:0030199">
    <property type="term" value="P:collagen fibril organization"/>
    <property type="evidence" value="ECO:0007669"/>
    <property type="project" value="TreeGrafter"/>
</dbReference>
<dbReference type="PANTHER" id="PTHR45817:SF5">
    <property type="entry name" value="LYSYL OXIDASE HOMOLOG 4"/>
    <property type="match status" value="1"/>
</dbReference>
<comment type="caution">
    <text evidence="5">The sequence shown here is derived from an EMBL/GenBank/DDBJ whole genome shotgun (WGS) entry which is preliminary data.</text>
</comment>
<accession>A0AAV6ZC07</accession>
<dbReference type="GO" id="GO:0016020">
    <property type="term" value="C:membrane"/>
    <property type="evidence" value="ECO:0007669"/>
    <property type="project" value="InterPro"/>
</dbReference>
<dbReference type="Proteomes" id="UP000824782">
    <property type="component" value="Unassembled WGS sequence"/>
</dbReference>
<dbReference type="FunFam" id="3.10.250.10:FF:000001">
    <property type="entry name" value="Lysyl oxidase 4 isoform X1"/>
    <property type="match status" value="1"/>
</dbReference>
<keyword evidence="1" id="KW-0732">Signal</keyword>
<dbReference type="EMBL" id="WNYA01000865">
    <property type="protein sequence ID" value="KAG8547018.1"/>
    <property type="molecule type" value="Genomic_DNA"/>
</dbReference>
<reference evidence="5" key="1">
    <citation type="thesis" date="2020" institute="ProQuest LLC" country="789 East Eisenhower Parkway, Ann Arbor, MI, USA">
        <title>Comparative Genomics and Chromosome Evolution.</title>
        <authorList>
            <person name="Mudd A.B."/>
        </authorList>
    </citation>
    <scope>NUCLEOTIDE SEQUENCE</scope>
    <source>
        <strain evidence="5">237g6f4</strain>
        <tissue evidence="5">Blood</tissue>
    </source>
</reference>
<evidence type="ECO:0000259" key="4">
    <source>
        <dbReference type="PROSITE" id="PS50287"/>
    </source>
</evidence>
<dbReference type="EMBL" id="WNYA01000865">
    <property type="protein sequence ID" value="KAG8547017.1"/>
    <property type="molecule type" value="Genomic_DNA"/>
</dbReference>
<dbReference type="PROSITE" id="PS50287">
    <property type="entry name" value="SRCR_2"/>
    <property type="match status" value="1"/>
</dbReference>
<evidence type="ECO:0000256" key="2">
    <source>
        <dbReference type="ARBA" id="ARBA00023157"/>
    </source>
</evidence>
<comment type="caution">
    <text evidence="3">Lacks conserved residue(s) required for the propagation of feature annotation.</text>
</comment>
<name>A0AAV6ZC07_ENGPU</name>
<gene>
    <name evidence="5" type="ORF">GDO81_029325</name>
</gene>
<dbReference type="Pfam" id="PF00530">
    <property type="entry name" value="SRCR"/>
    <property type="match status" value="1"/>
</dbReference>
<sequence length="196" mass="21242">MSLGLSEIYKGSKKSFPDAASYCLTLKSPPRSDRGRAGTKSRIVPPLLAVRHEDAPDPLIIYYIPHRLVLAAAPGRGSPNPAATRGPPGRMRGGWSLYNGQWGTVCDDDFNIEVAQCRLHSWDEIAMNWAHSAKYGPGEGPIWLDNVRCSGAEISLAECESNGWGVTDCKHSEDVGILCSATRLRPSEQPQAIAAQ</sequence>
<feature type="domain" description="SRCR" evidence="4">
    <location>
        <begin position="98"/>
        <end position="180"/>
    </location>
</feature>
<dbReference type="InterPro" id="IPR036772">
    <property type="entry name" value="SRCR-like_dom_sf"/>
</dbReference>
<dbReference type="PRINTS" id="PR00258">
    <property type="entry name" value="SPERACTRCPTR"/>
</dbReference>
<dbReference type="AlphaFoldDB" id="A0AAV6ZC07"/>
<dbReference type="InterPro" id="IPR001190">
    <property type="entry name" value="SRCR"/>
</dbReference>
<evidence type="ECO:0000256" key="1">
    <source>
        <dbReference type="ARBA" id="ARBA00022729"/>
    </source>
</evidence>
<organism evidence="5 6">
    <name type="scientific">Engystomops pustulosus</name>
    <name type="common">Tungara frog</name>
    <name type="synonym">Physalaemus pustulosus</name>
    <dbReference type="NCBI Taxonomy" id="76066"/>
    <lineage>
        <taxon>Eukaryota</taxon>
        <taxon>Metazoa</taxon>
        <taxon>Chordata</taxon>
        <taxon>Craniata</taxon>
        <taxon>Vertebrata</taxon>
        <taxon>Euteleostomi</taxon>
        <taxon>Amphibia</taxon>
        <taxon>Batrachia</taxon>
        <taxon>Anura</taxon>
        <taxon>Neobatrachia</taxon>
        <taxon>Hyloidea</taxon>
        <taxon>Leptodactylidae</taxon>
        <taxon>Leiuperinae</taxon>
        <taxon>Engystomops</taxon>
    </lineage>
</organism>
<feature type="non-terminal residue" evidence="5">
    <location>
        <position position="196"/>
    </location>
</feature>
<evidence type="ECO:0000313" key="6">
    <source>
        <dbReference type="Proteomes" id="UP000824782"/>
    </source>
</evidence>
<keyword evidence="2 3" id="KW-1015">Disulfide bond</keyword>
<dbReference type="InterPro" id="IPR050912">
    <property type="entry name" value="LOX-like_protein"/>
</dbReference>
<dbReference type="GO" id="GO:0004720">
    <property type="term" value="F:protein-lysine 6-oxidase activity"/>
    <property type="evidence" value="ECO:0007669"/>
    <property type="project" value="TreeGrafter"/>
</dbReference>
<keyword evidence="6" id="KW-1185">Reference proteome</keyword>
<evidence type="ECO:0000313" key="5">
    <source>
        <dbReference type="EMBL" id="KAG8547017.1"/>
    </source>
</evidence>
<dbReference type="SUPFAM" id="SSF56487">
    <property type="entry name" value="SRCR-like"/>
    <property type="match status" value="1"/>
</dbReference>
<dbReference type="PANTHER" id="PTHR45817">
    <property type="entry name" value="LYSYL OXIDASE-LIKE-RELATED"/>
    <property type="match status" value="1"/>
</dbReference>
<dbReference type="GO" id="GO:0005615">
    <property type="term" value="C:extracellular space"/>
    <property type="evidence" value="ECO:0007669"/>
    <property type="project" value="TreeGrafter"/>
</dbReference>
<proteinExistence type="predicted"/>
<dbReference type="Gene3D" id="3.10.250.10">
    <property type="entry name" value="SRCR-like domain"/>
    <property type="match status" value="1"/>
</dbReference>